<feature type="chain" id="PRO_5016959575" evidence="1">
    <location>
        <begin position="28"/>
        <end position="124"/>
    </location>
</feature>
<accession>A0A370I8I6</accession>
<gene>
    <name evidence="2" type="ORF">DFR76_10369</name>
</gene>
<keyword evidence="1" id="KW-0732">Signal</keyword>
<name>A0A370I8I6_9NOCA</name>
<comment type="caution">
    <text evidence="2">The sequence shown here is derived from an EMBL/GenBank/DDBJ whole genome shotgun (WGS) entry which is preliminary data.</text>
</comment>
<keyword evidence="3" id="KW-1185">Reference proteome</keyword>
<dbReference type="Proteomes" id="UP000254869">
    <property type="component" value="Unassembled WGS sequence"/>
</dbReference>
<dbReference type="AlphaFoldDB" id="A0A370I8I6"/>
<dbReference type="PROSITE" id="PS51257">
    <property type="entry name" value="PROKAR_LIPOPROTEIN"/>
    <property type="match status" value="1"/>
</dbReference>
<dbReference type="RefSeq" id="WP_068005006.1">
    <property type="nucleotide sequence ID" value="NZ_QQBC01000003.1"/>
</dbReference>
<feature type="signal peptide" evidence="1">
    <location>
        <begin position="1"/>
        <end position="27"/>
    </location>
</feature>
<dbReference type="EMBL" id="QQBC01000003">
    <property type="protein sequence ID" value="RDI66998.1"/>
    <property type="molecule type" value="Genomic_DNA"/>
</dbReference>
<organism evidence="2 3">
    <name type="scientific">Nocardia pseudobrasiliensis</name>
    <dbReference type="NCBI Taxonomy" id="45979"/>
    <lineage>
        <taxon>Bacteria</taxon>
        <taxon>Bacillati</taxon>
        <taxon>Actinomycetota</taxon>
        <taxon>Actinomycetes</taxon>
        <taxon>Mycobacteriales</taxon>
        <taxon>Nocardiaceae</taxon>
        <taxon>Nocardia</taxon>
    </lineage>
</organism>
<protein>
    <submittedName>
        <fullName evidence="2">Uncharacterized protein</fullName>
    </submittedName>
</protein>
<reference evidence="2 3" key="1">
    <citation type="submission" date="2018-07" db="EMBL/GenBank/DDBJ databases">
        <title>Genomic Encyclopedia of Type Strains, Phase IV (KMG-IV): sequencing the most valuable type-strain genomes for metagenomic binning, comparative biology and taxonomic classification.</title>
        <authorList>
            <person name="Goeker M."/>
        </authorList>
    </citation>
    <scope>NUCLEOTIDE SEQUENCE [LARGE SCALE GENOMIC DNA]</scope>
    <source>
        <strain evidence="2 3">DSM 44290</strain>
    </source>
</reference>
<proteinExistence type="predicted"/>
<evidence type="ECO:0000313" key="2">
    <source>
        <dbReference type="EMBL" id="RDI66998.1"/>
    </source>
</evidence>
<evidence type="ECO:0000256" key="1">
    <source>
        <dbReference type="SAM" id="SignalP"/>
    </source>
</evidence>
<sequence>MTHAFSRARPSKLAAIIAGLIAVTASATGCGGEHQDTHSVVGTTEQAVKFGGIVIPDGVTVLAAHTDSALDTRYRLALRTDPQGLSGFLSASNFSKPLTKTFTVTEKTIAGPALETSPSGHGDR</sequence>
<evidence type="ECO:0000313" key="3">
    <source>
        <dbReference type="Proteomes" id="UP000254869"/>
    </source>
</evidence>